<dbReference type="Gene3D" id="2.160.10.10">
    <property type="entry name" value="Hexapeptide repeat proteins"/>
    <property type="match status" value="1"/>
</dbReference>
<dbReference type="InterPro" id="IPR047324">
    <property type="entry name" value="LbH_gamma_CA-like"/>
</dbReference>
<dbReference type="InterPro" id="IPR011004">
    <property type="entry name" value="Trimer_LpxA-like_sf"/>
</dbReference>
<dbReference type="CDD" id="cd04645">
    <property type="entry name" value="LbH_gamma_CA_like"/>
    <property type="match status" value="1"/>
</dbReference>
<comment type="caution">
    <text evidence="1">The sequence shown here is derived from an EMBL/GenBank/DDBJ whole genome shotgun (WGS) entry which is preliminary data.</text>
</comment>
<reference evidence="2" key="1">
    <citation type="submission" date="2018-05" db="EMBL/GenBank/DDBJ databases">
        <title>Zavarzinia sp. HR-AS.</title>
        <authorList>
            <person name="Lee Y."/>
            <person name="Jeon C.O."/>
        </authorList>
    </citation>
    <scope>NUCLEOTIDE SEQUENCE [LARGE SCALE GENOMIC DNA]</scope>
    <source>
        <strain evidence="2">DSM 1231</strain>
    </source>
</reference>
<keyword evidence="2" id="KW-1185">Reference proteome</keyword>
<accession>A0A317EAI9</accession>
<proteinExistence type="predicted"/>
<dbReference type="PANTHER" id="PTHR13061">
    <property type="entry name" value="DYNACTIN SUBUNIT P25"/>
    <property type="match status" value="1"/>
</dbReference>
<dbReference type="Pfam" id="PF00132">
    <property type="entry name" value="Hexapep"/>
    <property type="match status" value="1"/>
</dbReference>
<dbReference type="EMBL" id="QGLF01000001">
    <property type="protein sequence ID" value="PWR23969.1"/>
    <property type="molecule type" value="Genomic_DNA"/>
</dbReference>
<dbReference type="RefSeq" id="WP_109920000.1">
    <property type="nucleotide sequence ID" value="NZ_QGLF01000001.1"/>
</dbReference>
<gene>
    <name evidence="1" type="ORF">DKG75_05330</name>
</gene>
<dbReference type="InterPro" id="IPR001451">
    <property type="entry name" value="Hexapep"/>
</dbReference>
<protein>
    <submittedName>
        <fullName evidence="1">Gamma carbonic anhydrase family protein</fullName>
    </submittedName>
</protein>
<dbReference type="InterPro" id="IPR050484">
    <property type="entry name" value="Transf_Hexapept/Carb_Anhydrase"/>
</dbReference>
<evidence type="ECO:0000313" key="2">
    <source>
        <dbReference type="Proteomes" id="UP000246077"/>
    </source>
</evidence>
<sequence length="174" mass="18766">MIYELGDKRVVREEGAWIAPGAVVIGAVTLKRNASVWFNAVIRGDNDPIVIGENTNIQDGSVLHTDDGVPLEIGSHVTVGHKVMLHGCIVGDNSLIGINAVILNRAKIGRNCIIGANSLIPEGREIPDGSLVMGSPGKVIRQLSETQVQILTMQALHYVENARRYARDLKVQDA</sequence>
<evidence type="ECO:0000313" key="1">
    <source>
        <dbReference type="EMBL" id="PWR23969.1"/>
    </source>
</evidence>
<dbReference type="PANTHER" id="PTHR13061:SF29">
    <property type="entry name" value="GAMMA CARBONIC ANHYDRASE-LIKE 1, MITOCHONDRIAL-RELATED"/>
    <property type="match status" value="1"/>
</dbReference>
<dbReference type="AlphaFoldDB" id="A0A317EAI9"/>
<dbReference type="SUPFAM" id="SSF51161">
    <property type="entry name" value="Trimeric LpxA-like enzymes"/>
    <property type="match status" value="1"/>
</dbReference>
<dbReference type="OrthoDB" id="9803036at2"/>
<dbReference type="Proteomes" id="UP000246077">
    <property type="component" value="Unassembled WGS sequence"/>
</dbReference>
<organism evidence="1 2">
    <name type="scientific">Zavarzinia compransoris</name>
    <dbReference type="NCBI Taxonomy" id="1264899"/>
    <lineage>
        <taxon>Bacteria</taxon>
        <taxon>Pseudomonadati</taxon>
        <taxon>Pseudomonadota</taxon>
        <taxon>Alphaproteobacteria</taxon>
        <taxon>Rhodospirillales</taxon>
        <taxon>Zavarziniaceae</taxon>
        <taxon>Zavarzinia</taxon>
    </lineage>
</organism>
<name>A0A317EAI9_9PROT</name>